<keyword evidence="2 4" id="KW-0560">Oxidoreductase</keyword>
<keyword evidence="4" id="KW-0503">Monooxygenase</keyword>
<evidence type="ECO:0000256" key="2">
    <source>
        <dbReference type="ARBA" id="ARBA00023002"/>
    </source>
</evidence>
<dbReference type="EMBL" id="CAADIA010000006">
    <property type="protein sequence ID" value="VFR32550.1"/>
    <property type="molecule type" value="Genomic_DNA"/>
</dbReference>
<dbReference type="InterPro" id="IPR050268">
    <property type="entry name" value="NADH-dep_flavin_reductase"/>
</dbReference>
<dbReference type="Gene3D" id="2.30.110.10">
    <property type="entry name" value="Electron Transport, Fmn-binding Protein, Chain A"/>
    <property type="match status" value="1"/>
</dbReference>
<dbReference type="SMART" id="SM00903">
    <property type="entry name" value="Flavin_Reduct"/>
    <property type="match status" value="1"/>
</dbReference>
<organism evidence="4">
    <name type="scientific">plant metagenome</name>
    <dbReference type="NCBI Taxonomy" id="1297885"/>
    <lineage>
        <taxon>unclassified sequences</taxon>
        <taxon>metagenomes</taxon>
        <taxon>organismal metagenomes</taxon>
    </lineage>
</organism>
<dbReference type="GO" id="GO:0042602">
    <property type="term" value="F:riboflavin reductase (NADPH) activity"/>
    <property type="evidence" value="ECO:0007669"/>
    <property type="project" value="TreeGrafter"/>
</dbReference>
<dbReference type="InterPro" id="IPR002563">
    <property type="entry name" value="Flavin_Rdtase-like_dom"/>
</dbReference>
<sequence>MEPGFDARDLRKAFGRFATGVTVVTTLLPDGQRIGVTANSFTSVSISPPLISWNYRREALGLAAFLQAPHFAVHVLGQHQLHLSPQFASPVADRFVGVELETGFGGVPLIKDCAATFECCQWSTVDAGDHVILLGQVLRYMHSDAPPLVFHAGGYLQWPQAQCA</sequence>
<feature type="domain" description="Flavin reductase like" evidence="3">
    <location>
        <begin position="14"/>
        <end position="157"/>
    </location>
</feature>
<dbReference type="PANTHER" id="PTHR30466:SF11">
    <property type="entry name" value="FLAVIN-DEPENDENT MONOOXYGENASE, REDUCTASE SUBUNIT HSAB"/>
    <property type="match status" value="1"/>
</dbReference>
<gene>
    <name evidence="4" type="ORF">ANK1_4188</name>
    <name evidence="5" type="ORF">ANK2_4189</name>
</gene>
<accession>A0A484Q7G3</accession>
<dbReference type="GO" id="GO:0010181">
    <property type="term" value="F:FMN binding"/>
    <property type="evidence" value="ECO:0007669"/>
    <property type="project" value="InterPro"/>
</dbReference>
<dbReference type="SUPFAM" id="SSF50475">
    <property type="entry name" value="FMN-binding split barrel"/>
    <property type="match status" value="1"/>
</dbReference>
<reference evidence="4" key="1">
    <citation type="submission" date="2019-03" db="EMBL/GenBank/DDBJ databases">
        <authorList>
            <person name="Danneels B."/>
        </authorList>
    </citation>
    <scope>NUCLEOTIDE SEQUENCE</scope>
</reference>
<evidence type="ECO:0000313" key="5">
    <source>
        <dbReference type="EMBL" id="VFR61367.1"/>
    </source>
</evidence>
<dbReference type="PANTHER" id="PTHR30466">
    <property type="entry name" value="FLAVIN REDUCTASE"/>
    <property type="match status" value="1"/>
</dbReference>
<evidence type="ECO:0000259" key="3">
    <source>
        <dbReference type="SMART" id="SM00903"/>
    </source>
</evidence>
<comment type="similarity">
    <text evidence="1">Belongs to the non-flavoprotein flavin reductase family.</text>
</comment>
<proteinExistence type="inferred from homology"/>
<dbReference type="EC" id="1.14.13.-" evidence="4"/>
<name>A0A484Q7G3_9ZZZZ</name>
<dbReference type="AlphaFoldDB" id="A0A484Q7G3"/>
<dbReference type="Pfam" id="PF01613">
    <property type="entry name" value="Flavin_Reduct"/>
    <property type="match status" value="1"/>
</dbReference>
<evidence type="ECO:0000256" key="1">
    <source>
        <dbReference type="ARBA" id="ARBA00008898"/>
    </source>
</evidence>
<dbReference type="EMBL" id="CAADIF010000005">
    <property type="protein sequence ID" value="VFR61367.1"/>
    <property type="molecule type" value="Genomic_DNA"/>
</dbReference>
<dbReference type="InterPro" id="IPR012349">
    <property type="entry name" value="Split_barrel_FMN-bd"/>
</dbReference>
<evidence type="ECO:0000313" key="4">
    <source>
        <dbReference type="EMBL" id="VFR32550.1"/>
    </source>
</evidence>
<dbReference type="GO" id="GO:0004497">
    <property type="term" value="F:monooxygenase activity"/>
    <property type="evidence" value="ECO:0007669"/>
    <property type="project" value="UniProtKB-KW"/>
</dbReference>
<protein>
    <submittedName>
        <fullName evidence="4">Nitrilotriacetate monooxygenase component B</fullName>
        <ecNumber evidence="4">1.14.13.-</ecNumber>
    </submittedName>
</protein>